<dbReference type="EMBL" id="CAUYUJ010021006">
    <property type="protein sequence ID" value="CAK0901970.1"/>
    <property type="molecule type" value="Genomic_DNA"/>
</dbReference>
<proteinExistence type="predicted"/>
<sequence length="161" mass="18136">MKTWENHVRRARIRGPGIGLLVEHGPHVVLACATLPSMRKSRFVGEEQDNSIYNAGIGSVSWVIKRWFPNAVRISSAWIHRRHPSIVQTDWVYIEGENRGTDRGNVAKRIEKTIQILRSQDSGVRTIVFCNTGDACLAAATAFKAEGIETAQVHQWLDFDE</sequence>
<feature type="non-terminal residue" evidence="1">
    <location>
        <position position="161"/>
    </location>
</feature>
<dbReference type="Proteomes" id="UP001189429">
    <property type="component" value="Unassembled WGS sequence"/>
</dbReference>
<gene>
    <name evidence="1" type="ORF">PCOR1329_LOCUS78750</name>
</gene>
<comment type="caution">
    <text evidence="1">The sequence shown here is derived from an EMBL/GenBank/DDBJ whole genome shotgun (WGS) entry which is preliminary data.</text>
</comment>
<evidence type="ECO:0000313" key="1">
    <source>
        <dbReference type="EMBL" id="CAK0901970.1"/>
    </source>
</evidence>
<evidence type="ECO:0000313" key="2">
    <source>
        <dbReference type="Proteomes" id="UP001189429"/>
    </source>
</evidence>
<keyword evidence="2" id="KW-1185">Reference proteome</keyword>
<reference evidence="1" key="1">
    <citation type="submission" date="2023-10" db="EMBL/GenBank/DDBJ databases">
        <authorList>
            <person name="Chen Y."/>
            <person name="Shah S."/>
            <person name="Dougan E. K."/>
            <person name="Thang M."/>
            <person name="Chan C."/>
        </authorList>
    </citation>
    <scope>NUCLEOTIDE SEQUENCE [LARGE SCALE GENOMIC DNA]</scope>
</reference>
<protein>
    <submittedName>
        <fullName evidence="1">Uncharacterized protein</fullName>
    </submittedName>
</protein>
<name>A0ABN9XQ62_9DINO</name>
<accession>A0ABN9XQ62</accession>
<organism evidence="1 2">
    <name type="scientific">Prorocentrum cordatum</name>
    <dbReference type="NCBI Taxonomy" id="2364126"/>
    <lineage>
        <taxon>Eukaryota</taxon>
        <taxon>Sar</taxon>
        <taxon>Alveolata</taxon>
        <taxon>Dinophyceae</taxon>
        <taxon>Prorocentrales</taxon>
        <taxon>Prorocentraceae</taxon>
        <taxon>Prorocentrum</taxon>
    </lineage>
</organism>